<keyword evidence="8" id="KW-0808">Transferase</keyword>
<accession>A0A4Q0XT39</accession>
<comment type="catalytic activity">
    <reaction evidence="1">
        <text>ATP + protein L-histidine = ADP + protein N-phospho-L-histidine.</text>
        <dbReference type="EC" id="2.7.13.3"/>
    </reaction>
</comment>
<dbReference type="Pfam" id="PF00497">
    <property type="entry name" value="SBP_bac_3"/>
    <property type="match status" value="1"/>
</dbReference>
<dbReference type="InterPro" id="IPR015168">
    <property type="entry name" value="SsuA/THI5"/>
</dbReference>
<dbReference type="SMART" id="SM00388">
    <property type="entry name" value="HisKA"/>
    <property type="match status" value="1"/>
</dbReference>
<dbReference type="InterPro" id="IPR027939">
    <property type="entry name" value="NMT1/THI5"/>
</dbReference>
<dbReference type="OrthoDB" id="5348080at2"/>
<dbReference type="Gene3D" id="1.10.287.130">
    <property type="match status" value="1"/>
</dbReference>
<reference evidence="19 20" key="1">
    <citation type="submission" date="2017-10" db="EMBL/GenBank/DDBJ databases">
        <title>Genomics of the genus Arcobacter.</title>
        <authorList>
            <person name="Perez-Cataluna A."/>
            <person name="Figueras M.J."/>
        </authorList>
    </citation>
    <scope>NUCLEOTIDE SEQUENCE [LARGE SCALE GENOMIC DNA]</scope>
    <source>
        <strain evidence="19 20">CECT 8987</strain>
    </source>
</reference>
<evidence type="ECO:0000256" key="8">
    <source>
        <dbReference type="ARBA" id="ARBA00022679"/>
    </source>
</evidence>
<evidence type="ECO:0000256" key="13">
    <source>
        <dbReference type="ARBA" id="ARBA00033171"/>
    </source>
</evidence>
<evidence type="ECO:0000256" key="3">
    <source>
        <dbReference type="ARBA" id="ARBA00004948"/>
    </source>
</evidence>
<evidence type="ECO:0000256" key="6">
    <source>
        <dbReference type="ARBA" id="ARBA00012438"/>
    </source>
</evidence>
<evidence type="ECO:0000256" key="16">
    <source>
        <dbReference type="SAM" id="Phobius"/>
    </source>
</evidence>
<organism evidence="19 20">
    <name type="scientific">Candidatus Marinarcus aquaticus</name>
    <dbReference type="NCBI Taxonomy" id="2044504"/>
    <lineage>
        <taxon>Bacteria</taxon>
        <taxon>Pseudomonadati</taxon>
        <taxon>Campylobacterota</taxon>
        <taxon>Epsilonproteobacteria</taxon>
        <taxon>Campylobacterales</taxon>
        <taxon>Arcobacteraceae</taxon>
        <taxon>Candidatus Marinarcus</taxon>
    </lineage>
</organism>
<dbReference type="CDD" id="cd00075">
    <property type="entry name" value="HATPase"/>
    <property type="match status" value="1"/>
</dbReference>
<keyword evidence="16" id="KW-1133">Transmembrane helix</keyword>
<keyword evidence="16" id="KW-0812">Transmembrane</keyword>
<evidence type="ECO:0000256" key="5">
    <source>
        <dbReference type="ARBA" id="ARBA00011738"/>
    </source>
</evidence>
<proteinExistence type="inferred from homology"/>
<comment type="subunit">
    <text evidence="5">Homodimer.</text>
</comment>
<evidence type="ECO:0000256" key="11">
    <source>
        <dbReference type="ARBA" id="ARBA00022977"/>
    </source>
</evidence>
<dbReference type="InterPro" id="IPR003661">
    <property type="entry name" value="HisK_dim/P_dom"/>
</dbReference>
<dbReference type="InterPro" id="IPR036097">
    <property type="entry name" value="HisK_dim/P_sf"/>
</dbReference>
<dbReference type="PROSITE" id="PS50109">
    <property type="entry name" value="HIS_KIN"/>
    <property type="match status" value="1"/>
</dbReference>
<keyword evidence="17" id="KW-0732">Signal</keyword>
<dbReference type="SUPFAM" id="SSF55785">
    <property type="entry name" value="PYP-like sensor domain (PAS domain)"/>
    <property type="match status" value="1"/>
</dbReference>
<comment type="catalytic activity">
    <reaction evidence="14">
        <text>N(6)-(pyridoxal phosphate)-L-lysyl-[4-amino-5-hydroxymethyl-2-methylpyrimidine phosphate synthase] + L-histidyl-[4-amino-5-hydroxymethyl-2-methylpyrimidine phosphate synthase] + 2 Fe(3+) + 4 H2O = L-lysyl-[4-amino-5-hydroxymethyl-2-methylpyrimidine phosphate synthase] + (2S)-2-amino-5-hydroxy-4-oxopentanoyl-[4-amino-5-hydroxymethyl-2-methylpyrimidine phosphate synthase] + 4-amino-2-methyl-5-(phosphooxymethyl)pyrimidine + 3-oxopropanoate + 2 Fe(2+) + 2 H(+)</text>
        <dbReference type="Rhea" id="RHEA:65756"/>
        <dbReference type="Rhea" id="RHEA-COMP:16892"/>
        <dbReference type="Rhea" id="RHEA-COMP:16893"/>
        <dbReference type="Rhea" id="RHEA-COMP:16894"/>
        <dbReference type="Rhea" id="RHEA-COMP:16895"/>
        <dbReference type="ChEBI" id="CHEBI:15377"/>
        <dbReference type="ChEBI" id="CHEBI:15378"/>
        <dbReference type="ChEBI" id="CHEBI:29033"/>
        <dbReference type="ChEBI" id="CHEBI:29034"/>
        <dbReference type="ChEBI" id="CHEBI:29969"/>
        <dbReference type="ChEBI" id="CHEBI:29979"/>
        <dbReference type="ChEBI" id="CHEBI:33190"/>
        <dbReference type="ChEBI" id="CHEBI:58354"/>
        <dbReference type="ChEBI" id="CHEBI:143915"/>
        <dbReference type="ChEBI" id="CHEBI:157692"/>
    </reaction>
    <physiologicalReaction direction="left-to-right" evidence="14">
        <dbReference type="Rhea" id="RHEA:65757"/>
    </physiologicalReaction>
</comment>
<evidence type="ECO:0000259" key="18">
    <source>
        <dbReference type="PROSITE" id="PS50109"/>
    </source>
</evidence>
<dbReference type="RefSeq" id="WP_128996153.1">
    <property type="nucleotide sequence ID" value="NZ_PDKN01000004.1"/>
</dbReference>
<evidence type="ECO:0000256" key="7">
    <source>
        <dbReference type="ARBA" id="ARBA00022553"/>
    </source>
</evidence>
<keyword evidence="15" id="KW-0175">Coiled coil</keyword>
<dbReference type="Proteomes" id="UP000290657">
    <property type="component" value="Unassembled WGS sequence"/>
</dbReference>
<comment type="similarity">
    <text evidence="4">Belongs to the NMT1/THI5 family.</text>
</comment>
<keyword evidence="11" id="KW-0784">Thiamine biosynthesis</keyword>
<evidence type="ECO:0000256" key="14">
    <source>
        <dbReference type="ARBA" id="ARBA00048179"/>
    </source>
</evidence>
<dbReference type="Gene3D" id="3.30.565.10">
    <property type="entry name" value="Histidine kinase-like ATPase, C-terminal domain"/>
    <property type="match status" value="1"/>
</dbReference>
<evidence type="ECO:0000256" key="17">
    <source>
        <dbReference type="SAM" id="SignalP"/>
    </source>
</evidence>
<dbReference type="CDD" id="cd13708">
    <property type="entry name" value="PBP2_BvgS_like_1"/>
    <property type="match status" value="1"/>
</dbReference>
<evidence type="ECO:0000256" key="12">
    <source>
        <dbReference type="ARBA" id="ARBA00023004"/>
    </source>
</evidence>
<feature type="chain" id="PRO_5020522509" description="histidine kinase" evidence="17">
    <location>
        <begin position="19"/>
        <end position="970"/>
    </location>
</feature>
<dbReference type="InterPro" id="IPR000014">
    <property type="entry name" value="PAS"/>
</dbReference>
<dbReference type="InterPro" id="IPR004358">
    <property type="entry name" value="Sig_transdc_His_kin-like_C"/>
</dbReference>
<dbReference type="InterPro" id="IPR005467">
    <property type="entry name" value="His_kinase_dom"/>
</dbReference>
<dbReference type="SUPFAM" id="SSF55874">
    <property type="entry name" value="ATPase domain of HSP90 chaperone/DNA topoisomerase II/histidine kinase"/>
    <property type="match status" value="1"/>
</dbReference>
<dbReference type="PRINTS" id="PR00344">
    <property type="entry name" value="BCTRLSENSOR"/>
</dbReference>
<dbReference type="Pfam" id="PF13426">
    <property type="entry name" value="PAS_9"/>
    <property type="match status" value="1"/>
</dbReference>
<keyword evidence="16" id="KW-0472">Membrane</keyword>
<dbReference type="InterPro" id="IPR035965">
    <property type="entry name" value="PAS-like_dom_sf"/>
</dbReference>
<comment type="function">
    <text evidence="2">Responsible for the formation of the pyrimidine heterocycle in the thiamine biosynthesis pathway. Catalyzes the formation of hydroxymethylpyrimidine phosphate (HMP-P) from histidine and pyridoxal phosphate (PLP). The protein uses PLP and the active site histidine to form HMP-P, generating an inactive enzyme. The enzyme can only undergo a single turnover, which suggests it is a suicide enzyme.</text>
</comment>
<keyword evidence="9" id="KW-0479">Metal-binding</keyword>
<dbReference type="PANTHER" id="PTHR31528">
    <property type="entry name" value="4-AMINO-5-HYDROXYMETHYL-2-METHYLPYRIMIDINE PHOSPHATE SYNTHASE THI11-RELATED"/>
    <property type="match status" value="1"/>
</dbReference>
<feature type="transmembrane region" description="Helical" evidence="16">
    <location>
        <begin position="563"/>
        <end position="582"/>
    </location>
</feature>
<evidence type="ECO:0000256" key="1">
    <source>
        <dbReference type="ARBA" id="ARBA00000085"/>
    </source>
</evidence>
<dbReference type="Gene3D" id="3.40.190.10">
    <property type="entry name" value="Periplasmic binding protein-like II"/>
    <property type="match status" value="4"/>
</dbReference>
<evidence type="ECO:0000313" key="19">
    <source>
        <dbReference type="EMBL" id="RXJ57581.1"/>
    </source>
</evidence>
<evidence type="ECO:0000256" key="4">
    <source>
        <dbReference type="ARBA" id="ARBA00009406"/>
    </source>
</evidence>
<dbReference type="Gene3D" id="3.30.450.20">
    <property type="entry name" value="PAS domain"/>
    <property type="match status" value="1"/>
</dbReference>
<evidence type="ECO:0000256" key="9">
    <source>
        <dbReference type="ARBA" id="ARBA00022723"/>
    </source>
</evidence>
<dbReference type="GO" id="GO:0046872">
    <property type="term" value="F:metal ion binding"/>
    <property type="evidence" value="ECO:0007669"/>
    <property type="project" value="UniProtKB-KW"/>
</dbReference>
<keyword evidence="10" id="KW-0663">Pyridoxal phosphate</keyword>
<evidence type="ECO:0000256" key="15">
    <source>
        <dbReference type="SAM" id="Coils"/>
    </source>
</evidence>
<sequence>MRLLLFLFSLFLFTFAYAAQDVEKIKLQLNWKYQFEFAGFIAAKEKGFYKEMGLDVELIEFSNQDIIQDLKSHEVTYALYDLSLLAYLDEQMPVVLLANYFKRSALIFVAQQDIITPYDLRNKIIMASHNELTNSVLGTLLNKFRITQDQYTYYPHNFGSKEFIDGKVDVMSAYISNELFELQKAGKPYNIIDPINYGINGLGSNLFATQEEIQKDPIKAKKFLDATKKGWQYALKNKEEMVDIIYKKYSQHKSKEALLFEANEVEKLIMPEIYKMGEIDKTLLKKNIFYFINSENSSKKIDLDKLIFELNVSTNEIDTSIFFTPQEKAYAEEKKVITMCIDPDWMPYEKLENGEHIGMTSDYMRLIESKIGMSIKLIPTKTWTQSIEYAKQRRCDILSLAMKTKSREKYLNFTEPYLTFPLVVATRNDQFFIPNVKDVIAKETLAIVRNYAFTEILKQKYPDNRLLEVSSVREGLKLVSQGKVFGFVGTLATVGYELQNYYIGELKIAGKFDEQWELGIGVRNDQPKLLSLLDKVIETINTGNQQEILNKWVAVKYEKSMDYALITQIVVFFLAVIILIIIRNTQLKKYNEKIESQSKKLSETNDELHITKQQLEKSLKSTEVLFDCVLDAVFVFDSQICIDVNDAAVKIMGYNSKDEMRGLHIRHFSHPNSFQEVRRKFRQSTSVYESKALRKDGTSFPVLVKGSNVVLNDREVRISALVDISEVKKKEQLLTQQNKLAAMGEMIGNIAHQWRQPLNIVSTTVTGLKLQLEYGGFKQEDAVVELERLNNTVQHLSQTIDDFRNFFKQDKEKSTFSIKSLLEKNMHLLEGMLKSNQIELIYENVDNVTIHNFENEFLQALLNIIYNAKDVLQNKETERYIFINVKKRENNWVELSIKDNGGGIAKNIIEHIFEPYFTTKHKSHGTGIGLYMTHQIIVTHMGGKIEVGNTKYYYNEKQYEGADFKIHLPL</sequence>
<dbReference type="AlphaFoldDB" id="A0A4Q0XT39"/>
<dbReference type="EC" id="2.7.13.3" evidence="6"/>
<dbReference type="Pfam" id="PF02518">
    <property type="entry name" value="HATPase_c"/>
    <property type="match status" value="1"/>
</dbReference>
<feature type="coiled-coil region" evidence="15">
    <location>
        <begin position="587"/>
        <end position="618"/>
    </location>
</feature>
<feature type="signal peptide" evidence="17">
    <location>
        <begin position="1"/>
        <end position="18"/>
    </location>
</feature>
<feature type="domain" description="Histidine kinase" evidence="18">
    <location>
        <begin position="749"/>
        <end position="970"/>
    </location>
</feature>
<keyword evidence="20" id="KW-1185">Reference proteome</keyword>
<protein>
    <recommendedName>
        <fullName evidence="6">histidine kinase</fullName>
        <ecNumber evidence="6">2.7.13.3</ecNumber>
    </recommendedName>
    <alternativeName>
        <fullName evidence="13">Thiamine pyrimidine synthase</fullName>
    </alternativeName>
</protein>
<keyword evidence="12" id="KW-0408">Iron</keyword>
<comment type="caution">
    <text evidence="19">The sequence shown here is derived from an EMBL/GenBank/DDBJ whole genome shotgun (WGS) entry which is preliminary data.</text>
</comment>
<gene>
    <name evidence="19" type="ORF">CRV04_07150</name>
</gene>
<dbReference type="InterPro" id="IPR001638">
    <property type="entry name" value="Solute-binding_3/MltF_N"/>
</dbReference>
<name>A0A4Q0XT39_9BACT</name>
<dbReference type="Pfam" id="PF09084">
    <property type="entry name" value="NMT1"/>
    <property type="match status" value="1"/>
</dbReference>
<dbReference type="InterPro" id="IPR036890">
    <property type="entry name" value="HATPase_C_sf"/>
</dbReference>
<evidence type="ECO:0000256" key="2">
    <source>
        <dbReference type="ARBA" id="ARBA00003469"/>
    </source>
</evidence>
<dbReference type="GO" id="GO:0000155">
    <property type="term" value="F:phosphorelay sensor kinase activity"/>
    <property type="evidence" value="ECO:0007669"/>
    <property type="project" value="InterPro"/>
</dbReference>
<evidence type="ECO:0000256" key="10">
    <source>
        <dbReference type="ARBA" id="ARBA00022898"/>
    </source>
</evidence>
<dbReference type="SUPFAM" id="SSF53850">
    <property type="entry name" value="Periplasmic binding protein-like II"/>
    <property type="match status" value="2"/>
</dbReference>
<dbReference type="SUPFAM" id="SSF47384">
    <property type="entry name" value="Homodimeric domain of signal transducing histidine kinase"/>
    <property type="match status" value="1"/>
</dbReference>
<dbReference type="InterPro" id="IPR003594">
    <property type="entry name" value="HATPase_dom"/>
</dbReference>
<evidence type="ECO:0000313" key="20">
    <source>
        <dbReference type="Proteomes" id="UP000290657"/>
    </source>
</evidence>
<dbReference type="PANTHER" id="PTHR31528:SF1">
    <property type="entry name" value="4-AMINO-5-HYDROXYMETHYL-2-METHYLPYRIMIDINE PHOSPHATE SYNTHASE THI11-RELATED"/>
    <property type="match status" value="1"/>
</dbReference>
<dbReference type="SMART" id="SM00387">
    <property type="entry name" value="HATPase_c"/>
    <property type="match status" value="1"/>
</dbReference>
<keyword evidence="7" id="KW-0597">Phosphoprotein</keyword>
<comment type="pathway">
    <text evidence="3">Cofactor biosynthesis; thiamine diphosphate biosynthesis.</text>
</comment>
<dbReference type="CDD" id="cd00130">
    <property type="entry name" value="PAS"/>
    <property type="match status" value="1"/>
</dbReference>
<dbReference type="NCBIfam" id="TIGR00229">
    <property type="entry name" value="sensory_box"/>
    <property type="match status" value="1"/>
</dbReference>
<dbReference type="GO" id="GO:0009228">
    <property type="term" value="P:thiamine biosynthetic process"/>
    <property type="evidence" value="ECO:0007669"/>
    <property type="project" value="UniProtKB-KW"/>
</dbReference>
<dbReference type="SMART" id="SM00062">
    <property type="entry name" value="PBPb"/>
    <property type="match status" value="1"/>
</dbReference>
<dbReference type="EMBL" id="PDKN01000004">
    <property type="protein sequence ID" value="RXJ57581.1"/>
    <property type="molecule type" value="Genomic_DNA"/>
</dbReference>
<dbReference type="CDD" id="cd00082">
    <property type="entry name" value="HisKA"/>
    <property type="match status" value="1"/>
</dbReference>